<dbReference type="PANTHER" id="PTHR43969">
    <property type="entry name" value="GLUTATHIONE S TRANSFERASE D10, ISOFORM A-RELATED"/>
    <property type="match status" value="1"/>
</dbReference>
<dbReference type="RefSeq" id="WP_060910515.1">
    <property type="nucleotide sequence ID" value="NZ_CP126038.1"/>
</dbReference>
<dbReference type="InterPro" id="IPR010987">
    <property type="entry name" value="Glutathione-S-Trfase_C-like"/>
</dbReference>
<evidence type="ECO:0000256" key="1">
    <source>
        <dbReference type="ARBA" id="ARBA00011738"/>
    </source>
</evidence>
<dbReference type="FunFam" id="1.20.1050.10:FF:000107">
    <property type="entry name" value="Glutathione S-transferase family protein"/>
    <property type="match status" value="1"/>
</dbReference>
<dbReference type="CDD" id="cd03056">
    <property type="entry name" value="GST_N_4"/>
    <property type="match status" value="1"/>
</dbReference>
<dbReference type="FunFam" id="3.40.30.10:FF:000445">
    <property type="entry name" value="Glutathione S-transferase"/>
    <property type="match status" value="1"/>
</dbReference>
<sequence>MKIYGDTNSGNCLKVKWVCDKLALPYQWIDIDTRKGETRTPQFLAMNGAGQVPTVAFDDGRTLAQSNAIIRYLARDSALIPRDAFTAAKMDEWLFWEQYSHEPYIAVCRFQLVYLGKDASELDPEKVKRGYAALDRMEQHLSGSRFFAGEAVSLADISLLAYTRVAHEGGFDLGRYAAVRRWIGEVETFLGLPPAR</sequence>
<feature type="domain" description="GST N-terminal" evidence="2">
    <location>
        <begin position="1"/>
        <end position="81"/>
    </location>
</feature>
<reference evidence="4 5" key="1">
    <citation type="submission" date="2014-11" db="EMBL/GenBank/DDBJ databases">
        <title>Symbiosis island explosion on the genome of extra-slow-growing strains of soybean bradyrhizobia with massive insertion sequences.</title>
        <authorList>
            <person name="Iida T."/>
            <person name="Minamisawa K."/>
        </authorList>
    </citation>
    <scope>NUCLEOTIDE SEQUENCE [LARGE SCALE GENOMIC DNA]</scope>
    <source>
        <strain evidence="4 5">NK6</strain>
    </source>
</reference>
<evidence type="ECO:0000259" key="2">
    <source>
        <dbReference type="PROSITE" id="PS50404"/>
    </source>
</evidence>
<keyword evidence="4" id="KW-0808">Transferase</keyword>
<dbReference type="GO" id="GO:0004364">
    <property type="term" value="F:glutathione transferase activity"/>
    <property type="evidence" value="ECO:0007669"/>
    <property type="project" value="TreeGrafter"/>
</dbReference>
<dbReference type="Pfam" id="PF13409">
    <property type="entry name" value="GST_N_2"/>
    <property type="match status" value="1"/>
</dbReference>
<dbReference type="Pfam" id="PF13410">
    <property type="entry name" value="GST_C_2"/>
    <property type="match status" value="1"/>
</dbReference>
<gene>
    <name evidence="4" type="ORF">NK6_5677</name>
</gene>
<dbReference type="InterPro" id="IPR004045">
    <property type="entry name" value="Glutathione_S-Trfase_N"/>
</dbReference>
<name>A0A0E4FX04_9BRAD</name>
<organism evidence="4 5">
    <name type="scientific">Bradyrhizobium diazoefficiens</name>
    <dbReference type="NCBI Taxonomy" id="1355477"/>
    <lineage>
        <taxon>Bacteria</taxon>
        <taxon>Pseudomonadati</taxon>
        <taxon>Pseudomonadota</taxon>
        <taxon>Alphaproteobacteria</taxon>
        <taxon>Hyphomicrobiales</taxon>
        <taxon>Nitrobacteraceae</taxon>
        <taxon>Bradyrhizobium</taxon>
    </lineage>
</organism>
<dbReference type="GO" id="GO:0006749">
    <property type="term" value="P:glutathione metabolic process"/>
    <property type="evidence" value="ECO:0007669"/>
    <property type="project" value="TreeGrafter"/>
</dbReference>
<comment type="subunit">
    <text evidence="1">Homodimer.</text>
</comment>
<accession>A0A0E4FX04</accession>
<dbReference type="InterPro" id="IPR036282">
    <property type="entry name" value="Glutathione-S-Trfase_C_sf"/>
</dbReference>
<dbReference type="PANTHER" id="PTHR43969:SF9">
    <property type="entry name" value="GLUTATHIONE S TRANSFERASE D10, ISOFORM A-RELATED"/>
    <property type="match status" value="1"/>
</dbReference>
<evidence type="ECO:0000259" key="3">
    <source>
        <dbReference type="PROSITE" id="PS50405"/>
    </source>
</evidence>
<dbReference type="SUPFAM" id="SSF52833">
    <property type="entry name" value="Thioredoxin-like"/>
    <property type="match status" value="1"/>
</dbReference>
<protein>
    <submittedName>
        <fullName evidence="4">Glutathione S-transferase-like protein</fullName>
    </submittedName>
</protein>
<dbReference type="Proteomes" id="UP000063308">
    <property type="component" value="Chromosome"/>
</dbReference>
<evidence type="ECO:0000313" key="4">
    <source>
        <dbReference type="EMBL" id="BAR58834.1"/>
    </source>
</evidence>
<dbReference type="EMBL" id="AP014685">
    <property type="protein sequence ID" value="BAR58834.1"/>
    <property type="molecule type" value="Genomic_DNA"/>
</dbReference>
<dbReference type="SFLD" id="SFLDG00358">
    <property type="entry name" value="Main_(cytGST)"/>
    <property type="match status" value="1"/>
</dbReference>
<proteinExistence type="predicted"/>
<dbReference type="InterPro" id="IPR040079">
    <property type="entry name" value="Glutathione_S-Trfase"/>
</dbReference>
<dbReference type="InterPro" id="IPR036249">
    <property type="entry name" value="Thioredoxin-like_sf"/>
</dbReference>
<feature type="domain" description="GST C-terminal" evidence="3">
    <location>
        <begin position="83"/>
        <end position="196"/>
    </location>
</feature>
<dbReference type="Gene3D" id="1.20.1050.10">
    <property type="match status" value="1"/>
</dbReference>
<evidence type="ECO:0000313" key="5">
    <source>
        <dbReference type="Proteomes" id="UP000063308"/>
    </source>
</evidence>
<dbReference type="PROSITE" id="PS50405">
    <property type="entry name" value="GST_CTER"/>
    <property type="match status" value="1"/>
</dbReference>
<dbReference type="PROSITE" id="PS50404">
    <property type="entry name" value="GST_NTER"/>
    <property type="match status" value="1"/>
</dbReference>
<dbReference type="Gene3D" id="3.40.30.10">
    <property type="entry name" value="Glutaredoxin"/>
    <property type="match status" value="1"/>
</dbReference>
<dbReference type="SFLD" id="SFLDS00019">
    <property type="entry name" value="Glutathione_Transferase_(cytos"/>
    <property type="match status" value="1"/>
</dbReference>
<dbReference type="AlphaFoldDB" id="A0A0E4FX04"/>
<dbReference type="SUPFAM" id="SSF47616">
    <property type="entry name" value="GST C-terminal domain-like"/>
    <property type="match status" value="1"/>
</dbReference>